<keyword evidence="3" id="KW-1185">Reference proteome</keyword>
<proteinExistence type="predicted"/>
<sequence length="81" mass="9058">RHNRLPPTDPPPASSPATQASSKALFQPHQLTKRRFRAYLVNSHPERGQGASRMVAQQRGETEGPSPRQEPVVCYLLPNYP</sequence>
<evidence type="ECO:0000313" key="3">
    <source>
        <dbReference type="Proteomes" id="UP001176941"/>
    </source>
</evidence>
<feature type="compositionally biased region" description="Low complexity" evidence="1">
    <location>
        <begin position="15"/>
        <end position="24"/>
    </location>
</feature>
<feature type="region of interest" description="Disordered" evidence="1">
    <location>
        <begin position="1"/>
        <end position="81"/>
    </location>
</feature>
<gene>
    <name evidence="2" type="ORF">MRATA1EN1_LOCUS24980</name>
</gene>
<dbReference type="Proteomes" id="UP001176941">
    <property type="component" value="Chromosome 5"/>
</dbReference>
<organism evidence="2 3">
    <name type="scientific">Rangifer tarandus platyrhynchus</name>
    <name type="common">Svalbard reindeer</name>
    <dbReference type="NCBI Taxonomy" id="3082113"/>
    <lineage>
        <taxon>Eukaryota</taxon>
        <taxon>Metazoa</taxon>
        <taxon>Chordata</taxon>
        <taxon>Craniata</taxon>
        <taxon>Vertebrata</taxon>
        <taxon>Euteleostomi</taxon>
        <taxon>Mammalia</taxon>
        <taxon>Eutheria</taxon>
        <taxon>Laurasiatheria</taxon>
        <taxon>Artiodactyla</taxon>
        <taxon>Ruminantia</taxon>
        <taxon>Pecora</taxon>
        <taxon>Cervidae</taxon>
        <taxon>Odocoileinae</taxon>
        <taxon>Rangifer</taxon>
    </lineage>
</organism>
<protein>
    <submittedName>
        <fullName evidence="2">Uncharacterized protein</fullName>
    </submittedName>
</protein>
<evidence type="ECO:0000256" key="1">
    <source>
        <dbReference type="SAM" id="MobiDB-lite"/>
    </source>
</evidence>
<name>A0ABN8ZQ22_RANTA</name>
<feature type="non-terminal residue" evidence="2">
    <location>
        <position position="81"/>
    </location>
</feature>
<dbReference type="EMBL" id="OX459941">
    <property type="protein sequence ID" value="CAI9176018.1"/>
    <property type="molecule type" value="Genomic_DNA"/>
</dbReference>
<reference evidence="2" key="1">
    <citation type="submission" date="2023-04" db="EMBL/GenBank/DDBJ databases">
        <authorList>
            <consortium name="ELIXIR-Norway"/>
        </authorList>
    </citation>
    <scope>NUCLEOTIDE SEQUENCE [LARGE SCALE GENOMIC DNA]</scope>
</reference>
<evidence type="ECO:0000313" key="2">
    <source>
        <dbReference type="EMBL" id="CAI9176018.1"/>
    </source>
</evidence>
<accession>A0ABN8ZQ22</accession>